<name>K3XN19_SETIT</name>
<keyword evidence="2" id="KW-1185">Reference proteome</keyword>
<organism evidence="1 2">
    <name type="scientific">Setaria italica</name>
    <name type="common">Foxtail millet</name>
    <name type="synonym">Panicum italicum</name>
    <dbReference type="NCBI Taxonomy" id="4555"/>
    <lineage>
        <taxon>Eukaryota</taxon>
        <taxon>Viridiplantae</taxon>
        <taxon>Streptophyta</taxon>
        <taxon>Embryophyta</taxon>
        <taxon>Tracheophyta</taxon>
        <taxon>Spermatophyta</taxon>
        <taxon>Magnoliopsida</taxon>
        <taxon>Liliopsida</taxon>
        <taxon>Poales</taxon>
        <taxon>Poaceae</taxon>
        <taxon>PACMAD clade</taxon>
        <taxon>Panicoideae</taxon>
        <taxon>Panicodae</taxon>
        <taxon>Paniceae</taxon>
        <taxon>Cenchrinae</taxon>
        <taxon>Setaria</taxon>
    </lineage>
</organism>
<dbReference type="EnsemblPlants" id="KQL06580">
    <property type="protein sequence ID" value="KQL06580"/>
    <property type="gene ID" value="SETIT_003292mg"/>
</dbReference>
<dbReference type="HOGENOM" id="CLU_1848554_0_0_1"/>
<dbReference type="EMBL" id="AGNK02003268">
    <property type="status" value="NOT_ANNOTATED_CDS"/>
    <property type="molecule type" value="Genomic_DNA"/>
</dbReference>
<evidence type="ECO:0000313" key="1">
    <source>
        <dbReference type="EnsemblPlants" id="KQL06580"/>
    </source>
</evidence>
<dbReference type="Gramene" id="KQL06580">
    <property type="protein sequence ID" value="KQL06580"/>
    <property type="gene ID" value="SETIT_003292mg"/>
</dbReference>
<dbReference type="Proteomes" id="UP000004995">
    <property type="component" value="Unassembled WGS sequence"/>
</dbReference>
<accession>K3XN19</accession>
<sequence length="139" mass="15899">MADDTYPRKISIKAETTKFLYGRPTSTLMLQDQDLDDTLDKGGKRGVRDAKDIKNINHNQEGVTLHRRRNAGKGGSRNISSMLFEILLPHRSCDYSTKSSYKLPISFEPNNVAFSVFLTSKFQPCVQERTRVLKQILEY</sequence>
<protein>
    <submittedName>
        <fullName evidence="1">Uncharacterized protein</fullName>
    </submittedName>
</protein>
<reference evidence="2" key="1">
    <citation type="journal article" date="2012" name="Nat. Biotechnol.">
        <title>Reference genome sequence of the model plant Setaria.</title>
        <authorList>
            <person name="Bennetzen J.L."/>
            <person name="Schmutz J."/>
            <person name="Wang H."/>
            <person name="Percifield R."/>
            <person name="Hawkins J."/>
            <person name="Pontaroli A.C."/>
            <person name="Estep M."/>
            <person name="Feng L."/>
            <person name="Vaughn J.N."/>
            <person name="Grimwood J."/>
            <person name="Jenkins J."/>
            <person name="Barry K."/>
            <person name="Lindquist E."/>
            <person name="Hellsten U."/>
            <person name="Deshpande S."/>
            <person name="Wang X."/>
            <person name="Wu X."/>
            <person name="Mitros T."/>
            <person name="Triplett J."/>
            <person name="Yang X."/>
            <person name="Ye C.Y."/>
            <person name="Mauro-Herrera M."/>
            <person name="Wang L."/>
            <person name="Li P."/>
            <person name="Sharma M."/>
            <person name="Sharma R."/>
            <person name="Ronald P.C."/>
            <person name="Panaud O."/>
            <person name="Kellogg E.A."/>
            <person name="Brutnell T.P."/>
            <person name="Doust A.N."/>
            <person name="Tuskan G.A."/>
            <person name="Rokhsar D."/>
            <person name="Devos K.M."/>
        </authorList>
    </citation>
    <scope>NUCLEOTIDE SEQUENCE [LARGE SCALE GENOMIC DNA]</scope>
    <source>
        <strain evidence="2">cv. Yugu1</strain>
    </source>
</reference>
<dbReference type="AlphaFoldDB" id="K3XN19"/>
<proteinExistence type="predicted"/>
<reference evidence="1" key="2">
    <citation type="submission" date="2018-08" db="UniProtKB">
        <authorList>
            <consortium name="EnsemblPlants"/>
        </authorList>
    </citation>
    <scope>IDENTIFICATION</scope>
    <source>
        <strain evidence="1">Yugu1</strain>
    </source>
</reference>
<dbReference type="InParanoid" id="K3XN19"/>
<evidence type="ECO:0000313" key="2">
    <source>
        <dbReference type="Proteomes" id="UP000004995"/>
    </source>
</evidence>